<dbReference type="FunFam" id="3.90.640.10:FF:000003">
    <property type="entry name" value="Molecular chaperone DnaK"/>
    <property type="match status" value="1"/>
</dbReference>
<dbReference type="InterPro" id="IPR029047">
    <property type="entry name" value="HSP70_peptide-bd_sf"/>
</dbReference>
<dbReference type="Pfam" id="PF00012">
    <property type="entry name" value="HSP70"/>
    <property type="match status" value="1"/>
</dbReference>
<dbReference type="Gene3D" id="3.90.640.10">
    <property type="entry name" value="Actin, Chain A, domain 4"/>
    <property type="match status" value="1"/>
</dbReference>
<proteinExistence type="evidence at transcript level"/>
<feature type="compositionally biased region" description="Acidic residues" evidence="11">
    <location>
        <begin position="636"/>
        <end position="647"/>
    </location>
</feature>
<evidence type="ECO:0000256" key="7">
    <source>
        <dbReference type="ARBA" id="ARBA00023186"/>
    </source>
</evidence>
<dbReference type="GO" id="GO:0051082">
    <property type="term" value="F:unfolded protein binding"/>
    <property type="evidence" value="ECO:0007669"/>
    <property type="project" value="InterPro"/>
</dbReference>
<dbReference type="FunFam" id="1.20.1270.10:FF:000001">
    <property type="entry name" value="Molecular chaperone DnaK"/>
    <property type="match status" value="1"/>
</dbReference>
<dbReference type="Gene3D" id="1.20.1270.10">
    <property type="match status" value="1"/>
</dbReference>
<dbReference type="EMBL" id="JAIOIV010000079">
    <property type="protein sequence ID" value="MBZ0156569.1"/>
    <property type="molecule type" value="Genomic_DNA"/>
</dbReference>
<dbReference type="NCBIfam" id="NF001413">
    <property type="entry name" value="PRK00290.1"/>
    <property type="match status" value="1"/>
</dbReference>
<dbReference type="SUPFAM" id="SSF100920">
    <property type="entry name" value="Heat shock protein 70kD (HSP70), peptide-binding domain"/>
    <property type="match status" value="1"/>
</dbReference>
<dbReference type="NCBIfam" id="NF003520">
    <property type="entry name" value="PRK05183.1"/>
    <property type="match status" value="1"/>
</dbReference>
<comment type="function">
    <text evidence="8">Acts as a chaperone.</text>
</comment>
<accession>A0A953JBL0</accession>
<reference evidence="12" key="2">
    <citation type="submission" date="2021-08" db="EMBL/GenBank/DDBJ databases">
        <authorList>
            <person name="Dalcin Martins P."/>
        </authorList>
    </citation>
    <scope>NUCLEOTIDE SEQUENCE</scope>
    <source>
        <strain evidence="12">MAG_39</strain>
    </source>
</reference>
<dbReference type="GO" id="GO:0140662">
    <property type="term" value="F:ATP-dependent protein folding chaperone"/>
    <property type="evidence" value="ECO:0007669"/>
    <property type="project" value="InterPro"/>
</dbReference>
<feature type="compositionally biased region" description="Gly residues" evidence="11">
    <location>
        <begin position="607"/>
        <end position="626"/>
    </location>
</feature>
<gene>
    <name evidence="8 12" type="primary">dnaK</name>
    <name evidence="12" type="ORF">K8I29_10240</name>
</gene>
<dbReference type="AlphaFoldDB" id="A0A953JBL0"/>
<evidence type="ECO:0000256" key="1">
    <source>
        <dbReference type="ARBA" id="ARBA00007381"/>
    </source>
</evidence>
<dbReference type="GO" id="GO:0005524">
    <property type="term" value="F:ATP binding"/>
    <property type="evidence" value="ECO:0007669"/>
    <property type="project" value="UniProtKB-UniRule"/>
</dbReference>
<organism evidence="12 13">
    <name type="scientific">Candidatus Nitrobium versatile</name>
    <dbReference type="NCBI Taxonomy" id="2884831"/>
    <lineage>
        <taxon>Bacteria</taxon>
        <taxon>Pseudomonadati</taxon>
        <taxon>Nitrospirota</taxon>
        <taxon>Nitrospiria</taxon>
        <taxon>Nitrospirales</taxon>
        <taxon>Nitrospiraceae</taxon>
        <taxon>Candidatus Nitrobium</taxon>
    </lineage>
</organism>
<evidence type="ECO:0000313" key="12">
    <source>
        <dbReference type="EMBL" id="MBZ0156569.1"/>
    </source>
</evidence>
<evidence type="ECO:0000256" key="6">
    <source>
        <dbReference type="ARBA" id="ARBA00023016"/>
    </source>
</evidence>
<protein>
    <recommendedName>
        <fullName evidence="2 8">Chaperone protein DnaK</fullName>
    </recommendedName>
    <alternativeName>
        <fullName evidence="8">HSP70</fullName>
    </alternativeName>
    <alternativeName>
        <fullName evidence="8">Heat shock 70 kDa protein</fullName>
    </alternativeName>
    <alternativeName>
        <fullName evidence="8">Heat shock protein 70</fullName>
    </alternativeName>
</protein>
<evidence type="ECO:0000256" key="10">
    <source>
        <dbReference type="SAM" id="Coils"/>
    </source>
</evidence>
<comment type="induction">
    <text evidence="8">By stress conditions e.g. heat shock.</text>
</comment>
<feature type="coiled-coil region" evidence="10">
    <location>
        <begin position="247"/>
        <end position="274"/>
    </location>
</feature>
<comment type="caution">
    <text evidence="12">The sequence shown here is derived from an EMBL/GenBank/DDBJ whole genome shotgun (WGS) entry which is preliminary data.</text>
</comment>
<dbReference type="InterPro" id="IPR013126">
    <property type="entry name" value="Hsp_70_fam"/>
</dbReference>
<evidence type="ECO:0000256" key="11">
    <source>
        <dbReference type="SAM" id="MobiDB-lite"/>
    </source>
</evidence>
<dbReference type="PROSITE" id="PS01036">
    <property type="entry name" value="HSP70_3"/>
    <property type="match status" value="1"/>
</dbReference>
<dbReference type="Proteomes" id="UP000705867">
    <property type="component" value="Unassembled WGS sequence"/>
</dbReference>
<dbReference type="SUPFAM" id="SSF100934">
    <property type="entry name" value="Heat shock protein 70kD (HSP70), C-terminal subdomain"/>
    <property type="match status" value="1"/>
</dbReference>
<dbReference type="HAMAP" id="MF_00332">
    <property type="entry name" value="DnaK"/>
    <property type="match status" value="1"/>
</dbReference>
<dbReference type="PROSITE" id="PS00297">
    <property type="entry name" value="HSP70_1"/>
    <property type="match status" value="1"/>
</dbReference>
<name>A0A953JBL0_9BACT</name>
<keyword evidence="10" id="KW-0175">Coiled coil</keyword>
<feature type="region of interest" description="Disordered" evidence="11">
    <location>
        <begin position="602"/>
        <end position="647"/>
    </location>
</feature>
<dbReference type="PRINTS" id="PR00301">
    <property type="entry name" value="HEATSHOCK70"/>
</dbReference>
<dbReference type="InterPro" id="IPR012725">
    <property type="entry name" value="Chaperone_DnaK"/>
</dbReference>
<evidence type="ECO:0000256" key="9">
    <source>
        <dbReference type="RuleBase" id="RU003322"/>
    </source>
</evidence>
<reference evidence="12" key="1">
    <citation type="journal article" date="2021" name="bioRxiv">
        <title>Unraveling nitrogen, sulfur and carbon metabolic pathways and microbial community transcriptional responses to substrate deprivation and toxicity stresses in a bioreactor mimicking anoxic brackish coastal sediment conditions.</title>
        <authorList>
            <person name="Martins P.D."/>
            <person name="Echeveste M.J."/>
            <person name="Arshad A."/>
            <person name="Kurth J."/>
            <person name="Ouboter H."/>
            <person name="Jetten M.S.M."/>
            <person name="Welte C.U."/>
        </authorList>
    </citation>
    <scope>NUCLEOTIDE SEQUENCE</scope>
    <source>
        <strain evidence="12">MAG_39</strain>
    </source>
</reference>
<dbReference type="InterPro" id="IPR018181">
    <property type="entry name" value="Heat_shock_70_CS"/>
</dbReference>
<evidence type="ECO:0000256" key="4">
    <source>
        <dbReference type="ARBA" id="ARBA00022741"/>
    </source>
</evidence>
<keyword evidence="5 8" id="KW-0067">ATP-binding</keyword>
<feature type="coiled-coil region" evidence="10">
    <location>
        <begin position="517"/>
        <end position="544"/>
    </location>
</feature>
<evidence type="ECO:0000256" key="3">
    <source>
        <dbReference type="ARBA" id="ARBA00022553"/>
    </source>
</evidence>
<evidence type="ECO:0000256" key="5">
    <source>
        <dbReference type="ARBA" id="ARBA00022840"/>
    </source>
</evidence>
<keyword evidence="7 8" id="KW-0143">Chaperone</keyword>
<dbReference type="InterPro" id="IPR043129">
    <property type="entry name" value="ATPase_NBD"/>
</dbReference>
<dbReference type="Gene3D" id="3.30.420.40">
    <property type="match status" value="2"/>
</dbReference>
<dbReference type="PROSITE" id="PS00329">
    <property type="entry name" value="HSP70_2"/>
    <property type="match status" value="1"/>
</dbReference>
<evidence type="ECO:0000256" key="2">
    <source>
        <dbReference type="ARBA" id="ARBA00014415"/>
    </source>
</evidence>
<feature type="modified residue" description="Phosphothreonine; by autocatalysis" evidence="8">
    <location>
        <position position="198"/>
    </location>
</feature>
<dbReference type="SUPFAM" id="SSF53067">
    <property type="entry name" value="Actin-like ATPase domain"/>
    <property type="match status" value="2"/>
</dbReference>
<dbReference type="NCBIfam" id="TIGR02350">
    <property type="entry name" value="prok_dnaK"/>
    <property type="match status" value="1"/>
</dbReference>
<dbReference type="CDD" id="cd10234">
    <property type="entry name" value="ASKHA_NBD_HSP70_DnaK-like"/>
    <property type="match status" value="1"/>
</dbReference>
<sequence length="647" mass="69713">MGKAIGIDLGTTNSVVAVVMGGEPVVIPNQEGNRTTPSVVAVTEKGERLVGQIAKRQAITNPENTIFSVKRLIGKKYHSKDVEHARKSLPYKIVEAANGDAHVEIRGKVYSSPEISAMVLQKLKQAAEDYLGEPVTDAVITVPAYFDDSQRQATKDAGKIAGLNVLRIINEPTAAALAYGLDKKKEEKVAVYDLGGGTFDISVLEIGEGVIEVKSTNGDTYLGGDDFDAVIIAFLADEFKKESGTDLRNDKMALQRLKEAAEKAKIELSTAAETEINLPFITADASGPKHLLMKLSRAKFEQMSDDLIRRSIEPCRKALSDAGLSASGLDEVLLVGGQTRMPRVQEEVKKFFGKEPNRSVNPDEVVAVGAAIQAAVLKGEVKDVLLLDVTPLSLGIETLGGVFTKIIERNTTIPTKKSQIFSTATDNQPAVTIKIHQGEREMANDNKLLGVFELVGIPPAPRGIPQIEVTFDIDANGILHVSAKDMGTGKEQSIRITASSGLSEEEVKKMMRDAESHAEEDKKKRDLIEAKNQAEAQVYSLEKSLREYGDKIGASERQEIESAIEKCRKVKDGNDAQAIKSAVEEMLQKSHKIAEHIYGAQQAGAGAPPGGCRGGSCGGNGNGNGNNNGAKRHEEDVYEAEFEEKTA</sequence>
<dbReference type="PANTHER" id="PTHR19375">
    <property type="entry name" value="HEAT SHOCK PROTEIN 70KDA"/>
    <property type="match status" value="1"/>
</dbReference>
<comment type="similarity">
    <text evidence="1 8 9">Belongs to the heat shock protein 70 family.</text>
</comment>
<dbReference type="Gene3D" id="2.60.34.10">
    <property type="entry name" value="Substrate Binding Domain Of DNAk, Chain A, domain 1"/>
    <property type="match status" value="1"/>
</dbReference>
<keyword evidence="3 8" id="KW-0597">Phosphoprotein</keyword>
<keyword evidence="4 8" id="KW-0547">Nucleotide-binding</keyword>
<keyword evidence="6 8" id="KW-0346">Stress response</keyword>
<evidence type="ECO:0000256" key="8">
    <source>
        <dbReference type="HAMAP-Rule" id="MF_00332"/>
    </source>
</evidence>
<dbReference type="FunFam" id="3.30.420.40:FF:000004">
    <property type="entry name" value="Molecular chaperone DnaK"/>
    <property type="match status" value="1"/>
</dbReference>
<evidence type="ECO:0000313" key="13">
    <source>
        <dbReference type="Proteomes" id="UP000705867"/>
    </source>
</evidence>
<dbReference type="FunFam" id="2.60.34.10:FF:000014">
    <property type="entry name" value="Chaperone protein DnaK HSP70"/>
    <property type="match status" value="1"/>
</dbReference>
<dbReference type="InterPro" id="IPR029048">
    <property type="entry name" value="HSP70_C_sf"/>
</dbReference>